<keyword evidence="4" id="KW-1185">Reference proteome</keyword>
<feature type="region of interest" description="Disordered" evidence="2">
    <location>
        <begin position="94"/>
        <end position="129"/>
    </location>
</feature>
<gene>
    <name evidence="3" type="ORF">QYE76_062894</name>
</gene>
<feature type="region of interest" description="Disordered" evidence="2">
    <location>
        <begin position="35"/>
        <end position="59"/>
    </location>
</feature>
<keyword evidence="1" id="KW-0175">Coiled coil</keyword>
<comment type="caution">
    <text evidence="3">The sequence shown here is derived from an EMBL/GenBank/DDBJ whole genome shotgun (WGS) entry which is preliminary data.</text>
</comment>
<dbReference type="EMBL" id="JAUUTY010000004">
    <property type="protein sequence ID" value="KAK1645089.1"/>
    <property type="molecule type" value="Genomic_DNA"/>
</dbReference>
<organism evidence="3 4">
    <name type="scientific">Lolium multiflorum</name>
    <name type="common">Italian ryegrass</name>
    <name type="synonym">Lolium perenne subsp. multiflorum</name>
    <dbReference type="NCBI Taxonomy" id="4521"/>
    <lineage>
        <taxon>Eukaryota</taxon>
        <taxon>Viridiplantae</taxon>
        <taxon>Streptophyta</taxon>
        <taxon>Embryophyta</taxon>
        <taxon>Tracheophyta</taxon>
        <taxon>Spermatophyta</taxon>
        <taxon>Magnoliopsida</taxon>
        <taxon>Liliopsida</taxon>
        <taxon>Poales</taxon>
        <taxon>Poaceae</taxon>
        <taxon>BOP clade</taxon>
        <taxon>Pooideae</taxon>
        <taxon>Poodae</taxon>
        <taxon>Poeae</taxon>
        <taxon>Poeae Chloroplast Group 2 (Poeae type)</taxon>
        <taxon>Loliodinae</taxon>
        <taxon>Loliinae</taxon>
        <taxon>Lolium</taxon>
    </lineage>
</organism>
<sequence length="343" mass="39591">MRISPSINTPTRVASSFVSPLHHFIFLLPPRRSPDLNSDELRRRRNSTPGRSKPPRPKIAAVGREISRRDSWSRGPFFKFGDLHPRRSIAARYKRRKTCAPYPRPVGGDTAEEVPEKRRKRSKHPARQLLDLRSNSDYRCHSDRQPRTHHKIYEEISGCWSCNSSSAKRFPHLHRHLLLGRINLPSAANTPPEIIPVSSEKVAERILRPRALPKKKLKTKERLRLLPPRRSEPVLATLSCASSSLATTSSELESLRSSYQELEIRLKEAEQQKEHAEKQLAEKNSELIREKGEFVLKRNADSETIKRQQKELNGLRKYMETAEHHWDLLAENILGTYTRNVLS</sequence>
<feature type="coiled-coil region" evidence="1">
    <location>
        <begin position="245"/>
        <end position="325"/>
    </location>
</feature>
<accession>A0AAD8S3W9</accession>
<dbReference type="Proteomes" id="UP001231189">
    <property type="component" value="Unassembled WGS sequence"/>
</dbReference>
<name>A0AAD8S3W9_LOLMU</name>
<dbReference type="AlphaFoldDB" id="A0AAD8S3W9"/>
<feature type="compositionally biased region" description="Basic residues" evidence="2">
    <location>
        <begin position="117"/>
        <end position="126"/>
    </location>
</feature>
<evidence type="ECO:0000313" key="3">
    <source>
        <dbReference type="EMBL" id="KAK1645089.1"/>
    </source>
</evidence>
<proteinExistence type="predicted"/>
<protein>
    <submittedName>
        <fullName evidence="3">Uncharacterized protein</fullName>
    </submittedName>
</protein>
<evidence type="ECO:0000256" key="1">
    <source>
        <dbReference type="SAM" id="Coils"/>
    </source>
</evidence>
<evidence type="ECO:0000256" key="2">
    <source>
        <dbReference type="SAM" id="MobiDB-lite"/>
    </source>
</evidence>
<reference evidence="3" key="1">
    <citation type="submission" date="2023-07" db="EMBL/GenBank/DDBJ databases">
        <title>A chromosome-level genome assembly of Lolium multiflorum.</title>
        <authorList>
            <person name="Chen Y."/>
            <person name="Copetti D."/>
            <person name="Kolliker R."/>
            <person name="Studer B."/>
        </authorList>
    </citation>
    <scope>NUCLEOTIDE SEQUENCE</scope>
    <source>
        <strain evidence="3">02402/16</strain>
        <tissue evidence="3">Leaf</tissue>
    </source>
</reference>
<evidence type="ECO:0000313" key="4">
    <source>
        <dbReference type="Proteomes" id="UP001231189"/>
    </source>
</evidence>